<evidence type="ECO:0000256" key="6">
    <source>
        <dbReference type="SAM" id="MobiDB-lite"/>
    </source>
</evidence>
<dbReference type="GO" id="GO:0008195">
    <property type="term" value="F:phosphatidate phosphatase activity"/>
    <property type="evidence" value="ECO:0007669"/>
    <property type="project" value="TreeGrafter"/>
</dbReference>
<feature type="region of interest" description="Disordered" evidence="6">
    <location>
        <begin position="1"/>
        <end position="32"/>
    </location>
</feature>
<comment type="subcellular location">
    <subcellularLocation>
        <location evidence="1">Membrane</location>
        <topology evidence="1">Multi-pass membrane protein</topology>
    </subcellularLocation>
</comment>
<evidence type="ECO:0000256" key="1">
    <source>
        <dbReference type="ARBA" id="ARBA00004141"/>
    </source>
</evidence>
<dbReference type="InterPro" id="IPR036938">
    <property type="entry name" value="PAP2/HPO_sf"/>
</dbReference>
<dbReference type="InterPro" id="IPR043216">
    <property type="entry name" value="PAP-like"/>
</dbReference>
<dbReference type="PANTHER" id="PTHR10165">
    <property type="entry name" value="LIPID PHOSPHATE PHOSPHATASE"/>
    <property type="match status" value="1"/>
</dbReference>
<feature type="region of interest" description="Disordered" evidence="6">
    <location>
        <begin position="367"/>
        <end position="424"/>
    </location>
</feature>
<proteinExistence type="inferred from homology"/>
<comment type="caution">
    <text evidence="9">The sequence shown here is derived from an EMBL/GenBank/DDBJ whole genome shotgun (WGS) entry which is preliminary data.</text>
</comment>
<keyword evidence="4 7" id="KW-1133">Transmembrane helix</keyword>
<feature type="transmembrane region" description="Helical" evidence="7">
    <location>
        <begin position="268"/>
        <end position="287"/>
    </location>
</feature>
<feature type="compositionally biased region" description="Polar residues" evidence="6">
    <location>
        <begin position="310"/>
        <end position="333"/>
    </location>
</feature>
<sequence length="424" mass="47843">MSWYTQIRDNNSVASHPHRNHHPPSSSTSRMPSFKFFTPSDSRKRPPVTPARRKQLIFSYAPDWIITIGLAVIFFLLDFVEGYRREFSLEESSIRHPYAIHERVPNIALCFICFVSPLVLQPVVNFLTVRSWWDLHNSTLGLIFGLALTGCVTQFVKITVGRPRPDLLDRCQPSAGATDPAFKLSNWTICTQTDNRIMRDGFRSFFSGHSSLSFAGLGFLSFYLAGKVHMFDKRGRASKGWLALGPFAAASLVAISRTMDYRHHWQDVFVGSIVGTVFAYFSYRQYYPPLNSEFSHRPYSPRIKRESEETLPTHNSTSSPSSYPFAGTSNTDAGAQPQGHHASDEEYELEGTVLRPHPPETLEDMWRHDEHAPPVQERSMSSGHKDVRLPAEGPGEMPTLPNVRSGSPRIQPPDHAYHGAADLR</sequence>
<feature type="transmembrane region" description="Helical" evidence="7">
    <location>
        <begin position="104"/>
        <end position="120"/>
    </location>
</feature>
<feature type="compositionally biased region" description="Polar residues" evidence="6">
    <location>
        <begin position="1"/>
        <end position="14"/>
    </location>
</feature>
<evidence type="ECO:0000256" key="7">
    <source>
        <dbReference type="SAM" id="Phobius"/>
    </source>
</evidence>
<dbReference type="EMBL" id="JAACJO010000005">
    <property type="protein sequence ID" value="KAF5358060.1"/>
    <property type="molecule type" value="Genomic_DNA"/>
</dbReference>
<dbReference type="Pfam" id="PF01569">
    <property type="entry name" value="PAP2"/>
    <property type="match status" value="1"/>
</dbReference>
<evidence type="ECO:0000256" key="5">
    <source>
        <dbReference type="ARBA" id="ARBA00023136"/>
    </source>
</evidence>
<dbReference type="CDD" id="cd03390">
    <property type="entry name" value="PAP2_containing_1_like"/>
    <property type="match status" value="1"/>
</dbReference>
<dbReference type="Gene3D" id="1.20.144.10">
    <property type="entry name" value="Phosphatidic acid phosphatase type 2/haloperoxidase"/>
    <property type="match status" value="1"/>
</dbReference>
<dbReference type="GO" id="GO:0046839">
    <property type="term" value="P:phospholipid dephosphorylation"/>
    <property type="evidence" value="ECO:0007669"/>
    <property type="project" value="TreeGrafter"/>
</dbReference>
<name>A0A8H5G4H4_9AGAR</name>
<dbReference type="FunFam" id="1.20.144.10:FF:000017">
    <property type="entry name" value="Diacylglycerol pyrophosphate phosphatase 1"/>
    <property type="match status" value="1"/>
</dbReference>
<dbReference type="Proteomes" id="UP000559027">
    <property type="component" value="Unassembled WGS sequence"/>
</dbReference>
<comment type="similarity">
    <text evidence="2">Belongs to the PA-phosphatase related phosphoesterase family.</text>
</comment>
<feature type="transmembrane region" description="Helical" evidence="7">
    <location>
        <begin position="205"/>
        <end position="226"/>
    </location>
</feature>
<feature type="transmembrane region" description="Helical" evidence="7">
    <location>
        <begin position="140"/>
        <end position="160"/>
    </location>
</feature>
<feature type="transmembrane region" description="Helical" evidence="7">
    <location>
        <begin position="238"/>
        <end position="256"/>
    </location>
</feature>
<evidence type="ECO:0000256" key="3">
    <source>
        <dbReference type="ARBA" id="ARBA00022692"/>
    </source>
</evidence>
<feature type="compositionally biased region" description="Basic and acidic residues" evidence="6">
    <location>
        <begin position="415"/>
        <end position="424"/>
    </location>
</feature>
<dbReference type="OrthoDB" id="8907274at2759"/>
<gene>
    <name evidence="9" type="ORF">D9756_001918</name>
</gene>
<keyword evidence="10" id="KW-1185">Reference proteome</keyword>
<evidence type="ECO:0000259" key="8">
    <source>
        <dbReference type="SMART" id="SM00014"/>
    </source>
</evidence>
<organism evidence="9 10">
    <name type="scientific">Leucocoprinus leucothites</name>
    <dbReference type="NCBI Taxonomy" id="201217"/>
    <lineage>
        <taxon>Eukaryota</taxon>
        <taxon>Fungi</taxon>
        <taxon>Dikarya</taxon>
        <taxon>Basidiomycota</taxon>
        <taxon>Agaricomycotina</taxon>
        <taxon>Agaricomycetes</taxon>
        <taxon>Agaricomycetidae</taxon>
        <taxon>Agaricales</taxon>
        <taxon>Agaricineae</taxon>
        <taxon>Agaricaceae</taxon>
        <taxon>Leucocoprinus</taxon>
    </lineage>
</organism>
<accession>A0A8H5G4H4</accession>
<dbReference type="SUPFAM" id="SSF48317">
    <property type="entry name" value="Acid phosphatase/Vanadium-dependent haloperoxidase"/>
    <property type="match status" value="1"/>
</dbReference>
<feature type="domain" description="Phosphatidic acid phosphatase type 2/haloperoxidase" evidence="8">
    <location>
        <begin position="139"/>
        <end position="283"/>
    </location>
</feature>
<evidence type="ECO:0000313" key="9">
    <source>
        <dbReference type="EMBL" id="KAF5358060.1"/>
    </source>
</evidence>
<dbReference type="InterPro" id="IPR000326">
    <property type="entry name" value="PAP2/HPO"/>
</dbReference>
<feature type="transmembrane region" description="Helical" evidence="7">
    <location>
        <begin position="64"/>
        <end position="83"/>
    </location>
</feature>
<evidence type="ECO:0000256" key="4">
    <source>
        <dbReference type="ARBA" id="ARBA00022989"/>
    </source>
</evidence>
<evidence type="ECO:0000313" key="10">
    <source>
        <dbReference type="Proteomes" id="UP000559027"/>
    </source>
</evidence>
<protein>
    <recommendedName>
        <fullName evidence="8">Phosphatidic acid phosphatase type 2/haloperoxidase domain-containing protein</fullName>
    </recommendedName>
</protein>
<feature type="region of interest" description="Disordered" evidence="6">
    <location>
        <begin position="305"/>
        <end position="348"/>
    </location>
</feature>
<reference evidence="9 10" key="1">
    <citation type="journal article" date="2020" name="ISME J.">
        <title>Uncovering the hidden diversity of litter-decomposition mechanisms in mushroom-forming fungi.</title>
        <authorList>
            <person name="Floudas D."/>
            <person name="Bentzer J."/>
            <person name="Ahren D."/>
            <person name="Johansson T."/>
            <person name="Persson P."/>
            <person name="Tunlid A."/>
        </authorList>
    </citation>
    <scope>NUCLEOTIDE SEQUENCE [LARGE SCALE GENOMIC DNA]</scope>
    <source>
        <strain evidence="9 10">CBS 146.42</strain>
    </source>
</reference>
<dbReference type="PANTHER" id="PTHR10165:SF35">
    <property type="entry name" value="RE23632P"/>
    <property type="match status" value="1"/>
</dbReference>
<keyword evidence="3 7" id="KW-0812">Transmembrane</keyword>
<dbReference type="SMART" id="SM00014">
    <property type="entry name" value="acidPPc"/>
    <property type="match status" value="1"/>
</dbReference>
<dbReference type="GO" id="GO:0006644">
    <property type="term" value="P:phospholipid metabolic process"/>
    <property type="evidence" value="ECO:0007669"/>
    <property type="project" value="InterPro"/>
</dbReference>
<dbReference type="GO" id="GO:0016020">
    <property type="term" value="C:membrane"/>
    <property type="evidence" value="ECO:0007669"/>
    <property type="project" value="UniProtKB-SubCell"/>
</dbReference>
<dbReference type="AlphaFoldDB" id="A0A8H5G4H4"/>
<keyword evidence="5 7" id="KW-0472">Membrane</keyword>
<evidence type="ECO:0000256" key="2">
    <source>
        <dbReference type="ARBA" id="ARBA00008816"/>
    </source>
</evidence>